<keyword evidence="2" id="KW-1185">Reference proteome</keyword>
<dbReference type="EMBL" id="CM035436">
    <property type="protein sequence ID" value="KAH7289389.1"/>
    <property type="molecule type" value="Genomic_DNA"/>
</dbReference>
<sequence>MEGPQLSGSLWIPRGPRGFTKISFLSIFQLKAKLCCSGVTTRWSHQLSIPVPWVSTVPSFEIIALNRQADGS</sequence>
<dbReference type="Proteomes" id="UP000825935">
    <property type="component" value="Chromosome 31"/>
</dbReference>
<proteinExistence type="predicted"/>
<organism evidence="1 2">
    <name type="scientific">Ceratopteris richardii</name>
    <name type="common">Triangle waterfern</name>
    <dbReference type="NCBI Taxonomy" id="49495"/>
    <lineage>
        <taxon>Eukaryota</taxon>
        <taxon>Viridiplantae</taxon>
        <taxon>Streptophyta</taxon>
        <taxon>Embryophyta</taxon>
        <taxon>Tracheophyta</taxon>
        <taxon>Polypodiopsida</taxon>
        <taxon>Polypodiidae</taxon>
        <taxon>Polypodiales</taxon>
        <taxon>Pteridineae</taxon>
        <taxon>Pteridaceae</taxon>
        <taxon>Parkerioideae</taxon>
        <taxon>Ceratopteris</taxon>
    </lineage>
</organism>
<reference evidence="1" key="1">
    <citation type="submission" date="2021-08" db="EMBL/GenBank/DDBJ databases">
        <title>WGS assembly of Ceratopteris richardii.</title>
        <authorList>
            <person name="Marchant D.B."/>
            <person name="Chen G."/>
            <person name="Jenkins J."/>
            <person name="Shu S."/>
            <person name="Leebens-Mack J."/>
            <person name="Grimwood J."/>
            <person name="Schmutz J."/>
            <person name="Soltis P."/>
            <person name="Soltis D."/>
            <person name="Chen Z.-H."/>
        </authorList>
    </citation>
    <scope>NUCLEOTIDE SEQUENCE</scope>
    <source>
        <strain evidence="1">Whitten #5841</strain>
        <tissue evidence="1">Leaf</tissue>
    </source>
</reference>
<evidence type="ECO:0000313" key="1">
    <source>
        <dbReference type="EMBL" id="KAH7289389.1"/>
    </source>
</evidence>
<accession>A0A8T2QZ70</accession>
<gene>
    <name evidence="1" type="ORF">KP509_31G073000</name>
</gene>
<comment type="caution">
    <text evidence="1">The sequence shown here is derived from an EMBL/GenBank/DDBJ whole genome shotgun (WGS) entry which is preliminary data.</text>
</comment>
<dbReference type="AlphaFoldDB" id="A0A8T2QZ70"/>
<name>A0A8T2QZ70_CERRI</name>
<protein>
    <submittedName>
        <fullName evidence="1">Uncharacterized protein</fullName>
    </submittedName>
</protein>
<evidence type="ECO:0000313" key="2">
    <source>
        <dbReference type="Proteomes" id="UP000825935"/>
    </source>
</evidence>